<organism evidence="1">
    <name type="scientific">viral metagenome</name>
    <dbReference type="NCBI Taxonomy" id="1070528"/>
    <lineage>
        <taxon>unclassified sequences</taxon>
        <taxon>metagenomes</taxon>
        <taxon>organismal metagenomes</taxon>
    </lineage>
</organism>
<dbReference type="AlphaFoldDB" id="A0A6M3ILG6"/>
<proteinExistence type="predicted"/>
<sequence>MIAYPAYPPAGHGDRSFHISHMANPCIFKVRKNWVKPSYFTKGRAGEVAGEVFPLHKYDFPLYPAFLYTRMSG</sequence>
<name>A0A6M3ILG6_9ZZZZ</name>
<dbReference type="EMBL" id="MT141311">
    <property type="protein sequence ID" value="QJA58175.1"/>
    <property type="molecule type" value="Genomic_DNA"/>
</dbReference>
<gene>
    <name evidence="1" type="ORF">MM415B01491_0022</name>
</gene>
<reference evidence="1" key="1">
    <citation type="submission" date="2020-03" db="EMBL/GenBank/DDBJ databases">
        <title>The deep terrestrial virosphere.</title>
        <authorList>
            <person name="Holmfeldt K."/>
            <person name="Nilsson E."/>
            <person name="Simone D."/>
            <person name="Lopez-Fernandez M."/>
            <person name="Wu X."/>
            <person name="de Brujin I."/>
            <person name="Lundin D."/>
            <person name="Andersson A."/>
            <person name="Bertilsson S."/>
            <person name="Dopson M."/>
        </authorList>
    </citation>
    <scope>NUCLEOTIDE SEQUENCE</scope>
    <source>
        <strain evidence="1">MM415B01491</strain>
    </source>
</reference>
<protein>
    <submittedName>
        <fullName evidence="1">Uncharacterized protein</fullName>
    </submittedName>
</protein>
<accession>A0A6M3ILG6</accession>
<evidence type="ECO:0000313" key="1">
    <source>
        <dbReference type="EMBL" id="QJA58175.1"/>
    </source>
</evidence>